<evidence type="ECO:0000256" key="3">
    <source>
        <dbReference type="ARBA" id="ARBA00022679"/>
    </source>
</evidence>
<organism evidence="10 11">
    <name type="scientific">Diplocarpon rosae</name>
    <dbReference type="NCBI Taxonomy" id="946125"/>
    <lineage>
        <taxon>Eukaryota</taxon>
        <taxon>Fungi</taxon>
        <taxon>Dikarya</taxon>
        <taxon>Ascomycota</taxon>
        <taxon>Pezizomycotina</taxon>
        <taxon>Leotiomycetes</taxon>
        <taxon>Helotiales</taxon>
        <taxon>Drepanopezizaceae</taxon>
        <taxon>Diplocarpon</taxon>
    </lineage>
</organism>
<evidence type="ECO:0000313" key="10">
    <source>
        <dbReference type="EMBL" id="KAK2623947.1"/>
    </source>
</evidence>
<dbReference type="PANTHER" id="PTHR47634:SF9">
    <property type="entry name" value="PROTEIN KINASE DOMAIN-CONTAINING PROTEIN-RELATED"/>
    <property type="match status" value="1"/>
</dbReference>
<keyword evidence="2" id="KW-0723">Serine/threonine-protein kinase</keyword>
<sequence>MAVVPSSLIFRLIRPALSVPFSRARQSRRLLGTFVPSTSSTPAIEEERLPHYNVEHFYPVQPKEIFEDRYQAIAKLGFGGGSTVWLARNLDSRFSKAESGEGDSEPYVVLKFGTCDYLHKEAARHELEVYRHLSISDPSHNGKQYIQTLVDKFEVAGPHGTHICLVFEPMRETLSAYQSRLKGARLPLELLKLYVVCLLDGLDCLHSRCRIVHADLKLENILVSFEDTSILEKFVQVHDERKMPRVDRGGHSIYQSQNQFGPLQVRLGPIVPIISDFGHAQWINESQPQINPIQPDNYRAPEVILGTGWGSSADIWNFGVLLWNMVEGTKKNLFGNIHSQEGTYMARNHLAQMIALLGPPPVKLLECERKMRTWNFAPAMENYENRACHKVYEFYGGSFFDDKGSFLYPELIPKELKFENTIATLENEEKSAFLDFVAGGMLRWDPVERKTAKELLTHPWLADVVLPWERV</sequence>
<evidence type="ECO:0000256" key="7">
    <source>
        <dbReference type="ARBA" id="ARBA00047899"/>
    </source>
</evidence>
<dbReference type="PROSITE" id="PS50011">
    <property type="entry name" value="PROTEIN_KINASE_DOM"/>
    <property type="match status" value="1"/>
</dbReference>
<keyword evidence="5" id="KW-0418">Kinase</keyword>
<comment type="catalytic activity">
    <reaction evidence="7">
        <text>L-threonyl-[protein] + ATP = O-phospho-L-threonyl-[protein] + ADP + H(+)</text>
        <dbReference type="Rhea" id="RHEA:46608"/>
        <dbReference type="Rhea" id="RHEA-COMP:11060"/>
        <dbReference type="Rhea" id="RHEA-COMP:11605"/>
        <dbReference type="ChEBI" id="CHEBI:15378"/>
        <dbReference type="ChEBI" id="CHEBI:30013"/>
        <dbReference type="ChEBI" id="CHEBI:30616"/>
        <dbReference type="ChEBI" id="CHEBI:61977"/>
        <dbReference type="ChEBI" id="CHEBI:456216"/>
        <dbReference type="EC" id="2.7.11.1"/>
    </reaction>
</comment>
<dbReference type="EC" id="2.7.11.1" evidence="1"/>
<dbReference type="EMBL" id="JAUBYV010000011">
    <property type="protein sequence ID" value="KAK2623947.1"/>
    <property type="molecule type" value="Genomic_DNA"/>
</dbReference>
<dbReference type="AlphaFoldDB" id="A0AAD9SVV6"/>
<dbReference type="Gene3D" id="3.30.200.20">
    <property type="entry name" value="Phosphorylase Kinase, domain 1"/>
    <property type="match status" value="1"/>
</dbReference>
<evidence type="ECO:0000256" key="1">
    <source>
        <dbReference type="ARBA" id="ARBA00012513"/>
    </source>
</evidence>
<reference evidence="10" key="1">
    <citation type="submission" date="2023-06" db="EMBL/GenBank/DDBJ databases">
        <title>Draft genome of Marssonina rosae.</title>
        <authorList>
            <person name="Cheng Q."/>
        </authorList>
    </citation>
    <scope>NUCLEOTIDE SEQUENCE</scope>
    <source>
        <strain evidence="10">R4</strain>
    </source>
</reference>
<dbReference type="SMART" id="SM00220">
    <property type="entry name" value="S_TKc"/>
    <property type="match status" value="1"/>
</dbReference>
<feature type="domain" description="Protein kinase" evidence="9">
    <location>
        <begin position="70"/>
        <end position="461"/>
    </location>
</feature>
<keyword evidence="3" id="KW-0808">Transferase</keyword>
<dbReference type="InterPro" id="IPR011009">
    <property type="entry name" value="Kinase-like_dom_sf"/>
</dbReference>
<dbReference type="GO" id="GO:0050684">
    <property type="term" value="P:regulation of mRNA processing"/>
    <property type="evidence" value="ECO:0007669"/>
    <property type="project" value="TreeGrafter"/>
</dbReference>
<proteinExistence type="predicted"/>
<protein>
    <recommendedName>
        <fullName evidence="1">non-specific serine/threonine protein kinase</fullName>
        <ecNumber evidence="1">2.7.11.1</ecNumber>
    </recommendedName>
</protein>
<evidence type="ECO:0000256" key="6">
    <source>
        <dbReference type="ARBA" id="ARBA00022840"/>
    </source>
</evidence>
<dbReference type="GO" id="GO:0004674">
    <property type="term" value="F:protein serine/threonine kinase activity"/>
    <property type="evidence" value="ECO:0007669"/>
    <property type="project" value="UniProtKB-KW"/>
</dbReference>
<dbReference type="GO" id="GO:0005524">
    <property type="term" value="F:ATP binding"/>
    <property type="evidence" value="ECO:0007669"/>
    <property type="project" value="UniProtKB-KW"/>
</dbReference>
<dbReference type="PROSITE" id="PS00108">
    <property type="entry name" value="PROTEIN_KINASE_ST"/>
    <property type="match status" value="1"/>
</dbReference>
<evidence type="ECO:0000256" key="4">
    <source>
        <dbReference type="ARBA" id="ARBA00022741"/>
    </source>
</evidence>
<dbReference type="GO" id="GO:0000245">
    <property type="term" value="P:spliceosomal complex assembly"/>
    <property type="evidence" value="ECO:0007669"/>
    <property type="project" value="TreeGrafter"/>
</dbReference>
<comment type="catalytic activity">
    <reaction evidence="8">
        <text>L-seryl-[protein] + ATP = O-phospho-L-seryl-[protein] + ADP + H(+)</text>
        <dbReference type="Rhea" id="RHEA:17989"/>
        <dbReference type="Rhea" id="RHEA-COMP:9863"/>
        <dbReference type="Rhea" id="RHEA-COMP:11604"/>
        <dbReference type="ChEBI" id="CHEBI:15378"/>
        <dbReference type="ChEBI" id="CHEBI:29999"/>
        <dbReference type="ChEBI" id="CHEBI:30616"/>
        <dbReference type="ChEBI" id="CHEBI:83421"/>
        <dbReference type="ChEBI" id="CHEBI:456216"/>
        <dbReference type="EC" id="2.7.11.1"/>
    </reaction>
</comment>
<dbReference type="InterPro" id="IPR000719">
    <property type="entry name" value="Prot_kinase_dom"/>
</dbReference>
<gene>
    <name evidence="10" type="ORF">QTJ16_006581</name>
</gene>
<evidence type="ECO:0000256" key="5">
    <source>
        <dbReference type="ARBA" id="ARBA00022777"/>
    </source>
</evidence>
<evidence type="ECO:0000259" key="9">
    <source>
        <dbReference type="PROSITE" id="PS50011"/>
    </source>
</evidence>
<keyword evidence="4" id="KW-0547">Nucleotide-binding</keyword>
<name>A0AAD9SVV6_9HELO</name>
<dbReference type="PANTHER" id="PTHR47634">
    <property type="entry name" value="PROTEIN KINASE DOMAIN-CONTAINING PROTEIN-RELATED"/>
    <property type="match status" value="1"/>
</dbReference>
<evidence type="ECO:0000313" key="11">
    <source>
        <dbReference type="Proteomes" id="UP001285354"/>
    </source>
</evidence>
<evidence type="ECO:0000256" key="2">
    <source>
        <dbReference type="ARBA" id="ARBA00022527"/>
    </source>
</evidence>
<dbReference type="Pfam" id="PF00069">
    <property type="entry name" value="Pkinase"/>
    <property type="match status" value="2"/>
</dbReference>
<dbReference type="InterPro" id="IPR051334">
    <property type="entry name" value="SRPK"/>
</dbReference>
<accession>A0AAD9SVV6</accession>
<keyword evidence="6" id="KW-0067">ATP-binding</keyword>
<comment type="caution">
    <text evidence="10">The sequence shown here is derived from an EMBL/GenBank/DDBJ whole genome shotgun (WGS) entry which is preliminary data.</text>
</comment>
<keyword evidence="11" id="KW-1185">Reference proteome</keyword>
<dbReference type="Gene3D" id="1.10.510.10">
    <property type="entry name" value="Transferase(Phosphotransferase) domain 1"/>
    <property type="match status" value="1"/>
</dbReference>
<dbReference type="SUPFAM" id="SSF56112">
    <property type="entry name" value="Protein kinase-like (PK-like)"/>
    <property type="match status" value="1"/>
</dbReference>
<dbReference type="InterPro" id="IPR008271">
    <property type="entry name" value="Ser/Thr_kinase_AS"/>
</dbReference>
<dbReference type="Proteomes" id="UP001285354">
    <property type="component" value="Unassembled WGS sequence"/>
</dbReference>
<evidence type="ECO:0000256" key="8">
    <source>
        <dbReference type="ARBA" id="ARBA00048679"/>
    </source>
</evidence>